<organism evidence="4 5">
    <name type="scientific">Candidatus Thermofonsia Clade 3 bacterium</name>
    <dbReference type="NCBI Taxonomy" id="2364212"/>
    <lineage>
        <taxon>Bacteria</taxon>
        <taxon>Bacillati</taxon>
        <taxon>Chloroflexota</taxon>
        <taxon>Candidatus Thermofontia</taxon>
        <taxon>Candidatus Thermofonsia Clade 3</taxon>
    </lineage>
</organism>
<proteinExistence type="predicted"/>
<reference evidence="4 5" key="1">
    <citation type="submission" date="2017-11" db="EMBL/GenBank/DDBJ databases">
        <title>Evolution of Phototrophy in the Chloroflexi Phylum Driven by Horizontal Gene Transfer.</title>
        <authorList>
            <person name="Ward L.M."/>
            <person name="Hemp J."/>
            <person name="Shih P.M."/>
            <person name="Mcglynn S.E."/>
            <person name="Fischer W."/>
        </authorList>
    </citation>
    <scope>NUCLEOTIDE SEQUENCE [LARGE SCALE GENOMIC DNA]</scope>
    <source>
        <strain evidence="4">JP3_7</strain>
    </source>
</reference>
<dbReference type="PANTHER" id="PTHR43050">
    <property type="entry name" value="SERINE / THREONINE RACEMASE FAMILY MEMBER"/>
    <property type="match status" value="1"/>
</dbReference>
<dbReference type="GO" id="GO:0070179">
    <property type="term" value="P:D-serine biosynthetic process"/>
    <property type="evidence" value="ECO:0007669"/>
    <property type="project" value="TreeGrafter"/>
</dbReference>
<keyword evidence="4" id="KW-0456">Lyase</keyword>
<dbReference type="EC" id="4.3.1.19" evidence="4"/>
<evidence type="ECO:0000256" key="1">
    <source>
        <dbReference type="ARBA" id="ARBA00001933"/>
    </source>
</evidence>
<dbReference type="GO" id="GO:0000287">
    <property type="term" value="F:magnesium ion binding"/>
    <property type="evidence" value="ECO:0007669"/>
    <property type="project" value="TreeGrafter"/>
</dbReference>
<dbReference type="GO" id="GO:0030170">
    <property type="term" value="F:pyridoxal phosphate binding"/>
    <property type="evidence" value="ECO:0007669"/>
    <property type="project" value="TreeGrafter"/>
</dbReference>
<dbReference type="InterPro" id="IPR036052">
    <property type="entry name" value="TrpB-like_PALP_sf"/>
</dbReference>
<dbReference type="GO" id="GO:0030378">
    <property type="term" value="F:serine racemase activity"/>
    <property type="evidence" value="ECO:0007669"/>
    <property type="project" value="TreeGrafter"/>
</dbReference>
<dbReference type="EMBL" id="PGTN01000135">
    <property type="protein sequence ID" value="PJF46577.1"/>
    <property type="molecule type" value="Genomic_DNA"/>
</dbReference>
<name>A0A2M8Q9V2_9CHLR</name>
<evidence type="ECO:0000313" key="5">
    <source>
        <dbReference type="Proteomes" id="UP000230790"/>
    </source>
</evidence>
<keyword evidence="2" id="KW-0663">Pyridoxal phosphate</keyword>
<dbReference type="InterPro" id="IPR001926">
    <property type="entry name" value="TrpB-like_PALP"/>
</dbReference>
<evidence type="ECO:0000313" key="4">
    <source>
        <dbReference type="EMBL" id="PJF46577.1"/>
    </source>
</evidence>
<protein>
    <submittedName>
        <fullName evidence="4">Threonine ammonia-lyase</fullName>
        <ecNumber evidence="4">4.3.1.19</ecNumber>
    </submittedName>
</protein>
<dbReference type="Proteomes" id="UP000230790">
    <property type="component" value="Unassembled WGS sequence"/>
</dbReference>
<sequence length="64" mass="7175">MTTSITLADIYAAQQVLRDQLILTPVLPELRLTRTLGARVFLKAESLQRAGSFKIRGAYNKISR</sequence>
<dbReference type="GO" id="GO:0018114">
    <property type="term" value="F:threonine racemase activity"/>
    <property type="evidence" value="ECO:0007669"/>
    <property type="project" value="TreeGrafter"/>
</dbReference>
<feature type="non-terminal residue" evidence="4">
    <location>
        <position position="64"/>
    </location>
</feature>
<gene>
    <name evidence="4" type="ORF">CUN48_13080</name>
</gene>
<dbReference type="SUPFAM" id="SSF53686">
    <property type="entry name" value="Tryptophan synthase beta subunit-like PLP-dependent enzymes"/>
    <property type="match status" value="1"/>
</dbReference>
<dbReference type="GO" id="GO:0005524">
    <property type="term" value="F:ATP binding"/>
    <property type="evidence" value="ECO:0007669"/>
    <property type="project" value="TreeGrafter"/>
</dbReference>
<dbReference type="GO" id="GO:0003941">
    <property type="term" value="F:L-serine ammonia-lyase activity"/>
    <property type="evidence" value="ECO:0007669"/>
    <property type="project" value="TreeGrafter"/>
</dbReference>
<dbReference type="Gene3D" id="3.40.50.1100">
    <property type="match status" value="2"/>
</dbReference>
<dbReference type="Pfam" id="PF00291">
    <property type="entry name" value="PALP"/>
    <property type="match status" value="1"/>
</dbReference>
<comment type="cofactor">
    <cofactor evidence="1">
        <name>pyridoxal 5'-phosphate</name>
        <dbReference type="ChEBI" id="CHEBI:597326"/>
    </cofactor>
</comment>
<evidence type="ECO:0000256" key="2">
    <source>
        <dbReference type="ARBA" id="ARBA00022898"/>
    </source>
</evidence>
<dbReference type="GO" id="GO:0004794">
    <property type="term" value="F:threonine deaminase activity"/>
    <property type="evidence" value="ECO:0007669"/>
    <property type="project" value="UniProtKB-EC"/>
</dbReference>
<evidence type="ECO:0000259" key="3">
    <source>
        <dbReference type="Pfam" id="PF00291"/>
    </source>
</evidence>
<dbReference type="PANTHER" id="PTHR43050:SF1">
    <property type="entry name" value="SERINE RACEMASE"/>
    <property type="match status" value="1"/>
</dbReference>
<dbReference type="AlphaFoldDB" id="A0A2M8Q9V2"/>
<comment type="caution">
    <text evidence="4">The sequence shown here is derived from an EMBL/GenBank/DDBJ whole genome shotgun (WGS) entry which is preliminary data.</text>
</comment>
<accession>A0A2M8Q9V2</accession>
<feature type="domain" description="Tryptophan synthase beta chain-like PALP" evidence="3">
    <location>
        <begin position="22"/>
        <end position="64"/>
    </location>
</feature>